<evidence type="ECO:0000313" key="2">
    <source>
        <dbReference type="Proteomes" id="UP000231553"/>
    </source>
</evidence>
<organism evidence="1 2">
    <name type="scientific">Pseudooceanicola lipolyticus</name>
    <dbReference type="NCBI Taxonomy" id="2029104"/>
    <lineage>
        <taxon>Bacteria</taxon>
        <taxon>Pseudomonadati</taxon>
        <taxon>Pseudomonadota</taxon>
        <taxon>Alphaproteobacteria</taxon>
        <taxon>Rhodobacterales</taxon>
        <taxon>Paracoccaceae</taxon>
        <taxon>Pseudooceanicola</taxon>
    </lineage>
</organism>
<dbReference type="Pfam" id="PF08905">
    <property type="entry name" value="DUF1850"/>
    <property type="match status" value="1"/>
</dbReference>
<dbReference type="InterPro" id="IPR015001">
    <property type="entry name" value="DUF1850"/>
</dbReference>
<dbReference type="AlphaFoldDB" id="A0A2M8IVI0"/>
<feature type="non-terminal residue" evidence="1">
    <location>
        <position position="82"/>
    </location>
</feature>
<dbReference type="RefSeq" id="WP_133119931.1">
    <property type="nucleotide sequence ID" value="NZ_PGTB01000169.1"/>
</dbReference>
<keyword evidence="2" id="KW-1185">Reference proteome</keyword>
<gene>
    <name evidence="1" type="ORF">CVM52_21825</name>
</gene>
<dbReference type="OrthoDB" id="5298197at2"/>
<comment type="caution">
    <text evidence="1">The sequence shown here is derived from an EMBL/GenBank/DDBJ whole genome shotgun (WGS) entry which is preliminary data.</text>
</comment>
<evidence type="ECO:0000313" key="1">
    <source>
        <dbReference type="EMBL" id="PJE34532.1"/>
    </source>
</evidence>
<sequence length="82" mass="8950">MSGCLLAGAMVIALADGAGFTLEWQHSVERQSWRESWEVTDDRRLRLTEAAVKGSGAGMEPGPGGRFERGWWVWAPALPPVP</sequence>
<name>A0A2M8IVI0_9RHOB</name>
<accession>A0A2M8IVI0</accession>
<proteinExistence type="predicted"/>
<reference evidence="1 2" key="1">
    <citation type="journal article" date="2018" name="Int. J. Syst. Evol. Microbiol.">
        <title>Pseudooceanicola lipolyticus sp. nov., a marine alphaproteobacterium, reclassification of Oceanicola flagellatus as Pseudooceanicola flagellatus comb. nov. and emended description of the genus Pseudooceanicola.</title>
        <authorList>
            <person name="Huang M.-M."/>
            <person name="Guo L.-L."/>
            <person name="Wu Y.-H."/>
            <person name="Lai Q.-L."/>
            <person name="Shao Z.-Z."/>
            <person name="Wang C.-S."/>
            <person name="Wu M."/>
            <person name="Xu X.-W."/>
        </authorList>
    </citation>
    <scope>NUCLEOTIDE SEQUENCE [LARGE SCALE GENOMIC DNA]</scope>
    <source>
        <strain evidence="1 2">157</strain>
    </source>
</reference>
<dbReference type="Proteomes" id="UP000231553">
    <property type="component" value="Unassembled WGS sequence"/>
</dbReference>
<protein>
    <submittedName>
        <fullName evidence="1">DUF1850 domain-containing protein</fullName>
    </submittedName>
</protein>
<dbReference type="EMBL" id="PGTB01000169">
    <property type="protein sequence ID" value="PJE34532.1"/>
    <property type="molecule type" value="Genomic_DNA"/>
</dbReference>